<evidence type="ECO:0000256" key="5">
    <source>
        <dbReference type="RuleBase" id="RU369093"/>
    </source>
</evidence>
<keyword evidence="4 5" id="KW-0833">Ubl conjugation pathway</keyword>
<dbReference type="Gene3D" id="3.30.40.10">
    <property type="entry name" value="Zinc/RING finger domain, C3HC4 (zinc finger)"/>
    <property type="match status" value="1"/>
</dbReference>
<accession>A0A7J7MZ92</accession>
<dbReference type="InterPro" id="IPR013083">
    <property type="entry name" value="Znf_RING/FYVE/PHD"/>
</dbReference>
<organism evidence="7 8">
    <name type="scientific">Kingdonia uniflora</name>
    <dbReference type="NCBI Taxonomy" id="39325"/>
    <lineage>
        <taxon>Eukaryota</taxon>
        <taxon>Viridiplantae</taxon>
        <taxon>Streptophyta</taxon>
        <taxon>Embryophyta</taxon>
        <taxon>Tracheophyta</taxon>
        <taxon>Spermatophyta</taxon>
        <taxon>Magnoliopsida</taxon>
        <taxon>Ranunculales</taxon>
        <taxon>Circaeasteraceae</taxon>
        <taxon>Kingdonia</taxon>
    </lineage>
</organism>
<dbReference type="UniPathway" id="UPA00143"/>
<dbReference type="InterPro" id="IPR058678">
    <property type="entry name" value="ARM_PUB"/>
</dbReference>
<dbReference type="SUPFAM" id="SSF48371">
    <property type="entry name" value="ARM repeat"/>
    <property type="match status" value="1"/>
</dbReference>
<dbReference type="CDD" id="cd16664">
    <property type="entry name" value="RING-Ubox_PUB"/>
    <property type="match status" value="1"/>
</dbReference>
<dbReference type="InterPro" id="IPR011989">
    <property type="entry name" value="ARM-like"/>
</dbReference>
<keyword evidence="8" id="KW-1185">Reference proteome</keyword>
<proteinExistence type="predicted"/>
<dbReference type="SUPFAM" id="SSF57850">
    <property type="entry name" value="RING/U-box"/>
    <property type="match status" value="1"/>
</dbReference>
<dbReference type="InterPro" id="IPR045210">
    <property type="entry name" value="RING-Ubox_PUB"/>
</dbReference>
<dbReference type="InterPro" id="IPR003613">
    <property type="entry name" value="Ubox_domain"/>
</dbReference>
<evidence type="ECO:0000256" key="4">
    <source>
        <dbReference type="ARBA" id="ARBA00022786"/>
    </source>
</evidence>
<dbReference type="Pfam" id="PF04564">
    <property type="entry name" value="U-box"/>
    <property type="match status" value="1"/>
</dbReference>
<dbReference type="Gene3D" id="1.25.10.10">
    <property type="entry name" value="Leucine-rich Repeat Variant"/>
    <property type="match status" value="1"/>
</dbReference>
<feature type="domain" description="U-box" evidence="6">
    <location>
        <begin position="5"/>
        <end position="80"/>
    </location>
</feature>
<protein>
    <recommendedName>
        <fullName evidence="5 6">U-box domain-containing protein</fullName>
        <ecNumber evidence="5">2.3.2.27</ecNumber>
    </recommendedName>
    <alternativeName>
        <fullName evidence="5">RING-type E3 ubiquitin transferase PUB</fullName>
    </alternativeName>
</protein>
<evidence type="ECO:0000256" key="2">
    <source>
        <dbReference type="ARBA" id="ARBA00004906"/>
    </source>
</evidence>
<evidence type="ECO:0000313" key="7">
    <source>
        <dbReference type="EMBL" id="KAF6160251.1"/>
    </source>
</evidence>
<dbReference type="EC" id="2.3.2.27" evidence="5"/>
<sequence length="406" mass="45473">MDEINIPSYFLCPISLEIMRDPVTLSTGITYDRENIEKWVFSGKNDTCPLTKQVLVDTDFIPNHTLRRLIQAWCTLNASYGIERIPTPKPLVDKAEIIKLMDNAMKSKSQMKSLRKLMEIALESDRNKRCMENAGIVECLASIITTNNSKLTIEDGVASNDEAMSILYCLQPSVVALKTLIGKNGEFLESLVQILCHGSYQSRAYAILLLRMIFEVTDPIHLTSLKSEFFIRVVQALRDHISQHSFKVSLQILIEICQWRRNRIKTVKAGAVSVLIELLLGANDMRSTEMILVVLDQLCACVEGRAQLLNHGAGIAIVSKKILRVSRVGSESAVQILSSISKFSATSSVLQEMLQVGVLSKLCLVLQLDCTMKTKEKAREILKLHSRVWKNCACIPPDLFSSYHSS</sequence>
<dbReference type="FunFam" id="3.30.40.10:FF:000437">
    <property type="entry name" value="RING-type E3 ubiquitin transferase"/>
    <property type="match status" value="1"/>
</dbReference>
<dbReference type="OrthoDB" id="10064100at2759"/>
<comment type="pathway">
    <text evidence="2 5">Protein modification; protein ubiquitination.</text>
</comment>
<dbReference type="GO" id="GO:0061630">
    <property type="term" value="F:ubiquitin protein ligase activity"/>
    <property type="evidence" value="ECO:0007669"/>
    <property type="project" value="UniProtKB-UniRule"/>
</dbReference>
<dbReference type="InterPro" id="IPR045185">
    <property type="entry name" value="PUB22/23/24-like"/>
</dbReference>
<name>A0A7J7MZ92_9MAGN</name>
<dbReference type="AlphaFoldDB" id="A0A7J7MZ92"/>
<keyword evidence="3 5" id="KW-0808">Transferase</keyword>
<gene>
    <name evidence="7" type="ORF">GIB67_019020</name>
</gene>
<comment type="function">
    <text evidence="5">Functions as an E3 ubiquitin ligase.</text>
</comment>
<evidence type="ECO:0000313" key="8">
    <source>
        <dbReference type="Proteomes" id="UP000541444"/>
    </source>
</evidence>
<dbReference type="GO" id="GO:0016567">
    <property type="term" value="P:protein ubiquitination"/>
    <property type="evidence" value="ECO:0007669"/>
    <property type="project" value="UniProtKB-UniRule"/>
</dbReference>
<reference evidence="7 8" key="1">
    <citation type="journal article" date="2020" name="IScience">
        <title>Genome Sequencing of the Endangered Kingdonia uniflora (Circaeasteraceae, Ranunculales) Reveals Potential Mechanisms of Evolutionary Specialization.</title>
        <authorList>
            <person name="Sun Y."/>
            <person name="Deng T."/>
            <person name="Zhang A."/>
            <person name="Moore M.J."/>
            <person name="Landis J.B."/>
            <person name="Lin N."/>
            <person name="Zhang H."/>
            <person name="Zhang X."/>
            <person name="Huang J."/>
            <person name="Zhang X."/>
            <person name="Sun H."/>
            <person name="Wang H."/>
        </authorList>
    </citation>
    <scope>NUCLEOTIDE SEQUENCE [LARGE SCALE GENOMIC DNA]</scope>
    <source>
        <strain evidence="7">TB1705</strain>
        <tissue evidence="7">Leaf</tissue>
    </source>
</reference>
<comment type="catalytic activity">
    <reaction evidence="1 5">
        <text>S-ubiquitinyl-[E2 ubiquitin-conjugating enzyme]-L-cysteine + [acceptor protein]-L-lysine = [E2 ubiquitin-conjugating enzyme]-L-cysteine + N(6)-ubiquitinyl-[acceptor protein]-L-lysine.</text>
        <dbReference type="EC" id="2.3.2.27"/>
    </reaction>
</comment>
<dbReference type="Pfam" id="PF25598">
    <property type="entry name" value="ARM_PUB"/>
    <property type="match status" value="1"/>
</dbReference>
<dbReference type="Proteomes" id="UP000541444">
    <property type="component" value="Unassembled WGS sequence"/>
</dbReference>
<evidence type="ECO:0000256" key="3">
    <source>
        <dbReference type="ARBA" id="ARBA00022679"/>
    </source>
</evidence>
<dbReference type="EMBL" id="JACGCM010001165">
    <property type="protein sequence ID" value="KAF6160251.1"/>
    <property type="molecule type" value="Genomic_DNA"/>
</dbReference>
<comment type="caution">
    <text evidence="7">The sequence shown here is derived from an EMBL/GenBank/DDBJ whole genome shotgun (WGS) entry which is preliminary data.</text>
</comment>
<dbReference type="InterPro" id="IPR016024">
    <property type="entry name" value="ARM-type_fold"/>
</dbReference>
<dbReference type="GO" id="GO:0006952">
    <property type="term" value="P:defense response"/>
    <property type="evidence" value="ECO:0007669"/>
    <property type="project" value="UniProtKB-ARBA"/>
</dbReference>
<dbReference type="PANTHER" id="PTHR22849:SF132">
    <property type="entry name" value="E3 UBIQUITIN-PROTEIN LIGASE PUB23"/>
    <property type="match status" value="1"/>
</dbReference>
<dbReference type="SMART" id="SM00504">
    <property type="entry name" value="Ubox"/>
    <property type="match status" value="1"/>
</dbReference>
<dbReference type="PANTHER" id="PTHR22849">
    <property type="entry name" value="WDSAM1 PROTEIN"/>
    <property type="match status" value="1"/>
</dbReference>
<evidence type="ECO:0000259" key="6">
    <source>
        <dbReference type="PROSITE" id="PS51698"/>
    </source>
</evidence>
<dbReference type="PROSITE" id="PS51698">
    <property type="entry name" value="U_BOX"/>
    <property type="match status" value="1"/>
</dbReference>
<evidence type="ECO:0000256" key="1">
    <source>
        <dbReference type="ARBA" id="ARBA00000900"/>
    </source>
</evidence>